<dbReference type="InterPro" id="IPR013320">
    <property type="entry name" value="ConA-like_dom_sf"/>
</dbReference>
<evidence type="ECO:0000313" key="2">
    <source>
        <dbReference type="EMBL" id="QHU29857.1"/>
    </source>
</evidence>
<dbReference type="Gene3D" id="2.60.120.200">
    <property type="match status" value="1"/>
</dbReference>
<keyword evidence="1" id="KW-0812">Transmembrane</keyword>
<dbReference type="Pfam" id="PF13385">
    <property type="entry name" value="Laminin_G_3"/>
    <property type="match status" value="1"/>
</dbReference>
<reference evidence="2" key="1">
    <citation type="journal article" date="2020" name="Nature">
        <title>Giant virus diversity and host interactions through global metagenomics.</title>
        <authorList>
            <person name="Schulz F."/>
            <person name="Roux S."/>
            <person name="Paez-Espino D."/>
            <person name="Jungbluth S."/>
            <person name="Walsh D.A."/>
            <person name="Denef V.J."/>
            <person name="McMahon K.D."/>
            <person name="Konstantinidis K.T."/>
            <person name="Eloe-Fadrosh E.A."/>
            <person name="Kyrpides N.C."/>
            <person name="Woyke T."/>
        </authorList>
    </citation>
    <scope>NUCLEOTIDE SEQUENCE</scope>
    <source>
        <strain evidence="2">GVMAG-M-3300027810-10</strain>
    </source>
</reference>
<sequence>MDINLILIFILVVVILYVILKVVTRPDGVTGILDAKIPVIVSNNDMSIYENDEDIYNHSYSIWTYIKDWTYNYGAKKMIFEKEGLEVFFTPTQNDLSVKVSTYDQSDAEMTTIPFECGISNIPVQKWINIIVSLNNKNMDIYINGKLAKTCVMSNVRQSFTSNGITLTNNNGFSGYTSKFNYLKQPIDPQTAWNIYKKGWDESNILSLNFGYDVDVVVTKNGESVF</sequence>
<evidence type="ECO:0000256" key="1">
    <source>
        <dbReference type="SAM" id="Phobius"/>
    </source>
</evidence>
<dbReference type="EMBL" id="MN740497">
    <property type="protein sequence ID" value="QHU29857.1"/>
    <property type="molecule type" value="Genomic_DNA"/>
</dbReference>
<organism evidence="2">
    <name type="scientific">viral metagenome</name>
    <dbReference type="NCBI Taxonomy" id="1070528"/>
    <lineage>
        <taxon>unclassified sequences</taxon>
        <taxon>metagenomes</taxon>
        <taxon>organismal metagenomes</taxon>
    </lineage>
</organism>
<keyword evidence="1" id="KW-0472">Membrane</keyword>
<dbReference type="SUPFAM" id="SSF49899">
    <property type="entry name" value="Concanavalin A-like lectins/glucanases"/>
    <property type="match status" value="1"/>
</dbReference>
<name>A0A6C0LHA2_9ZZZZ</name>
<feature type="transmembrane region" description="Helical" evidence="1">
    <location>
        <begin position="6"/>
        <end position="23"/>
    </location>
</feature>
<proteinExistence type="predicted"/>
<dbReference type="AlphaFoldDB" id="A0A6C0LHA2"/>
<keyword evidence="1" id="KW-1133">Transmembrane helix</keyword>
<protein>
    <submittedName>
        <fullName evidence="2">Uncharacterized protein</fullName>
    </submittedName>
</protein>
<accession>A0A6C0LHA2</accession>